<dbReference type="RefSeq" id="WP_141005640.1">
    <property type="nucleotide sequence ID" value="NZ_BAAAOR010000041.1"/>
</dbReference>
<name>A0ABN2BTJ6_9ACTN</name>
<gene>
    <name evidence="2" type="ORF">GCM10009788_55270</name>
</gene>
<proteinExistence type="predicted"/>
<dbReference type="InterPro" id="IPR045247">
    <property type="entry name" value="Oye-like"/>
</dbReference>
<dbReference type="PANTHER" id="PTHR22893:SF91">
    <property type="entry name" value="NADPH DEHYDROGENASE 2-RELATED"/>
    <property type="match status" value="1"/>
</dbReference>
<dbReference type="CDD" id="cd02933">
    <property type="entry name" value="OYE_like_FMN"/>
    <property type="match status" value="1"/>
</dbReference>
<comment type="caution">
    <text evidence="2">The sequence shown here is derived from an EMBL/GenBank/DDBJ whole genome shotgun (WGS) entry which is preliminary data.</text>
</comment>
<dbReference type="PANTHER" id="PTHR22893">
    <property type="entry name" value="NADH OXIDOREDUCTASE-RELATED"/>
    <property type="match status" value="1"/>
</dbReference>
<keyword evidence="3" id="KW-1185">Reference proteome</keyword>
<evidence type="ECO:0000313" key="2">
    <source>
        <dbReference type="EMBL" id="GAA1545858.1"/>
    </source>
</evidence>
<protein>
    <submittedName>
        <fullName evidence="2">Alkene reductase</fullName>
    </submittedName>
</protein>
<dbReference type="InterPro" id="IPR001155">
    <property type="entry name" value="OxRdtase_FMN_N"/>
</dbReference>
<dbReference type="Pfam" id="PF00724">
    <property type="entry name" value="Oxidored_FMN"/>
    <property type="match status" value="1"/>
</dbReference>
<dbReference type="SUPFAM" id="SSF51395">
    <property type="entry name" value="FMN-linked oxidoreductases"/>
    <property type="match status" value="1"/>
</dbReference>
<dbReference type="Proteomes" id="UP001500842">
    <property type="component" value="Unassembled WGS sequence"/>
</dbReference>
<accession>A0ABN2BTJ6</accession>
<organism evidence="2 3">
    <name type="scientific">Nocardioides humi</name>
    <dbReference type="NCBI Taxonomy" id="449461"/>
    <lineage>
        <taxon>Bacteria</taxon>
        <taxon>Bacillati</taxon>
        <taxon>Actinomycetota</taxon>
        <taxon>Actinomycetes</taxon>
        <taxon>Propionibacteriales</taxon>
        <taxon>Nocardioidaceae</taxon>
        <taxon>Nocardioides</taxon>
    </lineage>
</organism>
<dbReference type="EMBL" id="BAAAOR010000041">
    <property type="protein sequence ID" value="GAA1545858.1"/>
    <property type="molecule type" value="Genomic_DNA"/>
</dbReference>
<dbReference type="Gene3D" id="3.20.20.70">
    <property type="entry name" value="Aldolase class I"/>
    <property type="match status" value="1"/>
</dbReference>
<feature type="domain" description="NADH:flavin oxidoreductase/NADH oxidase N-terminal" evidence="1">
    <location>
        <begin position="5"/>
        <end position="331"/>
    </location>
</feature>
<evidence type="ECO:0000313" key="3">
    <source>
        <dbReference type="Proteomes" id="UP001500842"/>
    </source>
</evidence>
<evidence type="ECO:0000259" key="1">
    <source>
        <dbReference type="Pfam" id="PF00724"/>
    </source>
</evidence>
<reference evidence="2 3" key="1">
    <citation type="journal article" date="2019" name="Int. J. Syst. Evol. Microbiol.">
        <title>The Global Catalogue of Microorganisms (GCM) 10K type strain sequencing project: providing services to taxonomists for standard genome sequencing and annotation.</title>
        <authorList>
            <consortium name="The Broad Institute Genomics Platform"/>
            <consortium name="The Broad Institute Genome Sequencing Center for Infectious Disease"/>
            <person name="Wu L."/>
            <person name="Ma J."/>
        </authorList>
    </citation>
    <scope>NUCLEOTIDE SEQUENCE [LARGE SCALE GENOMIC DNA]</scope>
    <source>
        <strain evidence="2 3">JCM 14942</strain>
    </source>
</reference>
<sequence>MHDSLWQPIKVGGLDLDHRIVMAPMTRNRSTPEGVPNPMNVEYYAQRAGATALIITEGTQPSDDGQGYLLTPGIYTAAQINGWRKVTDAVHDAGGRIFIQLMHVGRVGHPVNTPHGRTPIAPSPVRAAGTIVTYDGPLELPVPREIDTAEIPGVVDDYRRAAAAAMEAGADGVEIHGANGYLIHQFLAPNTNLRTDEYGGSDENKARFALEVAQAVAAEIGAERTGFRIAPGNPFNDIQETDPRSLYLHLVEQLAGLDLAYLHLVRPADDDFVKAIRAAWPNPLIVNHARQPLEPRLDDLANGLADILSLGALHIANPDLAVRLKGGHPLNQPDPDTFYGGDSRGYIDYPALDA</sequence>
<dbReference type="InterPro" id="IPR013785">
    <property type="entry name" value="Aldolase_TIM"/>
</dbReference>